<keyword evidence="1" id="KW-1133">Transmembrane helix</keyword>
<name>A0ABN9QWG3_9DINO</name>
<feature type="transmembrane region" description="Helical" evidence="1">
    <location>
        <begin position="127"/>
        <end position="148"/>
    </location>
</feature>
<keyword evidence="1" id="KW-0472">Membrane</keyword>
<protein>
    <recommendedName>
        <fullName evidence="4">Transmembrane protein 138</fullName>
    </recommendedName>
</protein>
<evidence type="ECO:0000313" key="2">
    <source>
        <dbReference type="EMBL" id="CAK0808102.1"/>
    </source>
</evidence>
<keyword evidence="3" id="KW-1185">Reference proteome</keyword>
<evidence type="ECO:0000256" key="1">
    <source>
        <dbReference type="SAM" id="Phobius"/>
    </source>
</evidence>
<evidence type="ECO:0000313" key="3">
    <source>
        <dbReference type="Proteomes" id="UP001189429"/>
    </source>
</evidence>
<keyword evidence="1" id="KW-0812">Transmembrane</keyword>
<feature type="transmembrane region" description="Helical" evidence="1">
    <location>
        <begin position="46"/>
        <end position="76"/>
    </location>
</feature>
<gene>
    <name evidence="2" type="ORF">PCOR1329_LOCUS13791</name>
</gene>
<comment type="caution">
    <text evidence="2">The sequence shown here is derived from an EMBL/GenBank/DDBJ whole genome shotgun (WGS) entry which is preliminary data.</text>
</comment>
<organism evidence="2 3">
    <name type="scientific">Prorocentrum cordatum</name>
    <dbReference type="NCBI Taxonomy" id="2364126"/>
    <lineage>
        <taxon>Eukaryota</taxon>
        <taxon>Sar</taxon>
        <taxon>Alveolata</taxon>
        <taxon>Dinophyceae</taxon>
        <taxon>Prorocentrales</taxon>
        <taxon>Prorocentraceae</taxon>
        <taxon>Prorocentrum</taxon>
    </lineage>
</organism>
<accession>A0ABN9QWG3</accession>
<dbReference type="EMBL" id="CAUYUJ010004091">
    <property type="protein sequence ID" value="CAK0808102.1"/>
    <property type="molecule type" value="Genomic_DNA"/>
</dbReference>
<sequence>MVGAEDQDGIKPRSFAVKLNAMLCLVIVDCVLNAFPDVVWGAENEILIIVSCIASMAIHLAMMLVLFMLLWHTFLLRNGLLFSVWSEVYGTFIISFLRFGLLCGARLPRMIAALDYLPIGDYWDLPLHYWLYMAHNYATVPFHAWMLYRSHMLSRVRFYKPQLWHKRLVGRRRTNPAQSA</sequence>
<feature type="transmembrane region" description="Helical" evidence="1">
    <location>
        <begin position="21"/>
        <end position="40"/>
    </location>
</feature>
<proteinExistence type="predicted"/>
<reference evidence="2" key="1">
    <citation type="submission" date="2023-10" db="EMBL/GenBank/DDBJ databases">
        <authorList>
            <person name="Chen Y."/>
            <person name="Shah S."/>
            <person name="Dougan E. K."/>
            <person name="Thang M."/>
            <person name="Chan C."/>
        </authorList>
    </citation>
    <scope>NUCLEOTIDE SEQUENCE [LARGE SCALE GENOMIC DNA]</scope>
</reference>
<dbReference type="Proteomes" id="UP001189429">
    <property type="component" value="Unassembled WGS sequence"/>
</dbReference>
<feature type="transmembrane region" description="Helical" evidence="1">
    <location>
        <begin position="88"/>
        <end position="107"/>
    </location>
</feature>
<evidence type="ECO:0008006" key="4">
    <source>
        <dbReference type="Google" id="ProtNLM"/>
    </source>
</evidence>